<feature type="transmembrane region" description="Helical" evidence="1">
    <location>
        <begin position="16"/>
        <end position="35"/>
    </location>
</feature>
<evidence type="ECO:0000313" key="2">
    <source>
        <dbReference type="EMBL" id="AAL33497.1"/>
    </source>
</evidence>
<organism evidence="2 3">
    <name type="scientific">White spot syndrome virus (isolate Shrimp/China/Tongan/1996)</name>
    <name type="common">WSSV</name>
    <name type="synonym">White spot bacilliform virus</name>
    <dbReference type="NCBI Taxonomy" id="654913"/>
    <lineage>
        <taxon>Viruses</taxon>
        <taxon>Viruses incertae sedis</taxon>
        <taxon>Naldaviricetes</taxon>
        <taxon>Nimaviridae</taxon>
        <taxon>Whispovirus</taxon>
        <taxon>White spot syndrome virus</taxon>
    </lineage>
</organism>
<keyword evidence="1" id="KW-0812">Transmembrane</keyword>
<organismHost>
    <name type="scientific">Crustacea</name>
    <name type="common">crustaceans</name>
    <dbReference type="NCBI Taxonomy" id="6657"/>
</organismHost>
<evidence type="ECO:0000256" key="1">
    <source>
        <dbReference type="SAM" id="Phobius"/>
    </source>
</evidence>
<keyword evidence="1" id="KW-0472">Membrane</keyword>
<dbReference type="Proteomes" id="UP000000327">
    <property type="component" value="Segment"/>
</dbReference>
<keyword evidence="3" id="KW-1185">Reference proteome</keyword>
<protein>
    <submittedName>
        <fullName evidence="2">Wsv496</fullName>
    </submittedName>
</protein>
<sequence>MVSKLLCLYKPCSKGLHIHSLHFLLFSFSLLYCWCCRFHLHLLKFLLHFLHLHVLHYTWKLPLTY</sequence>
<accession>Q8VAC9</accession>
<evidence type="ECO:0000313" key="3">
    <source>
        <dbReference type="Proteomes" id="UP000000327"/>
    </source>
</evidence>
<proteinExistence type="predicted"/>
<dbReference type="EMBL" id="AF332093">
    <property type="protein sequence ID" value="AAL33497.1"/>
    <property type="molecule type" value="Genomic_DNA"/>
</dbReference>
<name>Q8VAC9_WSSVS</name>
<reference evidence="2 3" key="1">
    <citation type="journal article" date="2001" name="J. Virol.">
        <title>Complete genome sequence of the shrimp white spot bacilliform virus.</title>
        <authorList>
            <person name="Yang F."/>
            <person name="He J."/>
            <person name="Lin X."/>
            <person name="Li Q."/>
            <person name="Pan D."/>
            <person name="Zhang X."/>
            <person name="Xu X."/>
        </authorList>
    </citation>
    <scope>NUCLEOTIDE SEQUENCE [LARGE SCALE GENOMIC DNA]</scope>
    <source>
        <strain evidence="3">Isolate Shrimp/China/Tongan/1996</strain>
    </source>
</reference>
<keyword evidence="1" id="KW-1133">Transmembrane helix</keyword>